<gene>
    <name evidence="3" type="ORF">BJB45_12470</name>
</gene>
<proteinExistence type="predicted"/>
<accession>W1NAM9</accession>
<dbReference type="PROSITE" id="PS50931">
    <property type="entry name" value="HTH_LYSR"/>
    <property type="match status" value="1"/>
</dbReference>
<dbReference type="AlphaFoldDB" id="W1NAM9"/>
<organism evidence="3 4">
    <name type="scientific">Halomonas huangheensis</name>
    <dbReference type="NCBI Taxonomy" id="1178482"/>
    <lineage>
        <taxon>Bacteria</taxon>
        <taxon>Pseudomonadati</taxon>
        <taxon>Pseudomonadota</taxon>
        <taxon>Gammaproteobacteria</taxon>
        <taxon>Oceanospirillales</taxon>
        <taxon>Halomonadaceae</taxon>
        <taxon>Halomonas</taxon>
    </lineage>
</organism>
<protein>
    <recommendedName>
        <fullName evidence="2">HTH lysR-type domain-containing protein</fullName>
    </recommendedName>
</protein>
<feature type="compositionally biased region" description="Basic and acidic residues" evidence="1">
    <location>
        <begin position="1"/>
        <end position="10"/>
    </location>
</feature>
<dbReference type="Proteomes" id="UP000019113">
    <property type="component" value="Unassembled WGS sequence"/>
</dbReference>
<evidence type="ECO:0000256" key="1">
    <source>
        <dbReference type="SAM" id="MobiDB-lite"/>
    </source>
</evidence>
<sequence length="76" mass="8568">MTAAADKERSTQPSISQRTRAQEERLGLSLFHQPGGRLTLPQAPRNDLFAYHNYTLLLNAALTDHRRIEGPAREDP</sequence>
<dbReference type="PATRIC" id="fig|1178482.3.peg.1647"/>
<feature type="region of interest" description="Disordered" evidence="1">
    <location>
        <begin position="1"/>
        <end position="22"/>
    </location>
</feature>
<dbReference type="InterPro" id="IPR036388">
    <property type="entry name" value="WH-like_DNA-bd_sf"/>
</dbReference>
<feature type="domain" description="HTH lysR-type" evidence="2">
    <location>
        <begin position="1"/>
        <end position="41"/>
    </location>
</feature>
<dbReference type="Gene3D" id="1.10.10.10">
    <property type="entry name" value="Winged helix-like DNA-binding domain superfamily/Winged helix DNA-binding domain"/>
    <property type="match status" value="1"/>
</dbReference>
<name>W1NAM9_9GAMM</name>
<comment type="caution">
    <text evidence="3">The sequence shown here is derived from an EMBL/GenBank/DDBJ whole genome shotgun (WGS) entry which is preliminary data.</text>
</comment>
<evidence type="ECO:0000313" key="3">
    <source>
        <dbReference type="EMBL" id="ERL51975.1"/>
    </source>
</evidence>
<keyword evidence="4" id="KW-1185">Reference proteome</keyword>
<evidence type="ECO:0000313" key="4">
    <source>
        <dbReference type="Proteomes" id="UP000019113"/>
    </source>
</evidence>
<evidence type="ECO:0000259" key="2">
    <source>
        <dbReference type="PROSITE" id="PS50931"/>
    </source>
</evidence>
<reference evidence="3 4" key="1">
    <citation type="submission" date="2013-08" db="EMBL/GenBank/DDBJ databases">
        <title>draft genome of Halomonas huanghegensis, strain BJGMM-B45T.</title>
        <authorList>
            <person name="Miao C."/>
            <person name="Wan Y."/>
            <person name="Jin W."/>
        </authorList>
    </citation>
    <scope>NUCLEOTIDE SEQUENCE [LARGE SCALE GENOMIC DNA]</scope>
    <source>
        <strain evidence="3 4">BJGMM-B45</strain>
    </source>
</reference>
<dbReference type="EMBL" id="AVBC01000020">
    <property type="protein sequence ID" value="ERL51975.1"/>
    <property type="molecule type" value="Genomic_DNA"/>
</dbReference>
<dbReference type="KEGG" id="hhu:AR456_14630"/>
<dbReference type="InterPro" id="IPR000847">
    <property type="entry name" value="LysR_HTH_N"/>
</dbReference>
<dbReference type="GO" id="GO:0003700">
    <property type="term" value="F:DNA-binding transcription factor activity"/>
    <property type="evidence" value="ECO:0007669"/>
    <property type="project" value="InterPro"/>
</dbReference>